<evidence type="ECO:0000313" key="1">
    <source>
        <dbReference type="EMBL" id="MBA4453623.1"/>
    </source>
</evidence>
<dbReference type="EMBL" id="JACENC010000066">
    <property type="protein sequence ID" value="MBA4453623.1"/>
    <property type="molecule type" value="Genomic_DNA"/>
</dbReference>
<accession>A0AC60W253</accession>
<gene>
    <name evidence="1" type="ORF">H2B05_01585</name>
</gene>
<dbReference type="Proteomes" id="UP000526786">
    <property type="component" value="Unassembled WGS sequence"/>
</dbReference>
<evidence type="ECO:0000313" key="2">
    <source>
        <dbReference type="Proteomes" id="UP000526786"/>
    </source>
</evidence>
<reference evidence="1 2" key="1">
    <citation type="journal article" date="2020" name="Appl. Environ. Microbiol.">
        <title>Genomic Characteristics of a Novel Species of Ammonia-Oxidizing Archaea from the Jiulong River Estuary.</title>
        <authorList>
            <person name="Zou D."/>
            <person name="Wan R."/>
            <person name="Han L."/>
            <person name="Xu M.N."/>
            <person name="Liu Y."/>
            <person name="Liu H."/>
            <person name="Kao S.J."/>
            <person name="Li M."/>
        </authorList>
    </citation>
    <scope>NUCLEOTIDE SEQUENCE [LARGE SCALE GENOMIC DNA]</scope>
    <source>
        <strain evidence="1">W2bin3</strain>
    </source>
</reference>
<comment type="caution">
    <text evidence="1">The sequence shown here is derived from an EMBL/GenBank/DDBJ whole genome shotgun (WGS) entry which is preliminary data.</text>
</comment>
<feature type="non-terminal residue" evidence="1">
    <location>
        <position position="480"/>
    </location>
</feature>
<proteinExistence type="predicted"/>
<name>A0AC60W253_9ARCH</name>
<protein>
    <submittedName>
        <fullName evidence="1">MBL fold metallo-hydrolase</fullName>
    </submittedName>
</protein>
<organism evidence="1 2">
    <name type="scientific">Candidatus Nitrosomaritimum aestuariumsis</name>
    <dbReference type="NCBI Taxonomy" id="3342354"/>
    <lineage>
        <taxon>Archaea</taxon>
        <taxon>Nitrososphaerota</taxon>
        <taxon>Nitrososphaeria</taxon>
        <taxon>Nitrosopumilales</taxon>
        <taxon>Nitrosopumilaceae</taxon>
        <taxon>Candidatus Nitrosomaritimum</taxon>
    </lineage>
</organism>
<sequence length="480" mass="53044">MIRASRKILLFALIPLIFSIGITPVLPSYSEELSCPSGEIEVTRSTNPASICIDQDTAKRWEDLGIGTIIGEPVPEILSNPTIPQDATKPSVIQIPPYPDQPPVNPDFDAHTEKFWPPTVTKVTDGAYVAIGYGLANSIMIEGDNGIIIIDAMTSYEAAKEVMSEFRKITDKPVKAIIYSHSHPDHVNGAGAFAEEASDDLEIYAHETLLDNYYHESGELASLIATRGISYYGVLLPSEGPDRFVSAGIGPFLESGDVTSAFLPPTITFDDKLDIEVAGLEMTLINVPSETNDETIVWIPEMGVLQGGEVLYELWPNLYSVRGSSYRDVKAWISSLDVMIDIEAEYLLLSHTRPVSGTENVRDVLTSTHDAVQYLYDQTIRGINQGYTEDELAHMIELPQHLQDHPWLQERYGERAWHVRGIVSGNVGWFEGDSTYLNAISFEERSQKTVEGFGGISKTIQMVRNAIDGGEYQWAAELAT</sequence>